<proteinExistence type="predicted"/>
<evidence type="ECO:0000313" key="11">
    <source>
        <dbReference type="Proteomes" id="UP001448858"/>
    </source>
</evidence>
<dbReference type="Gene3D" id="6.10.250.690">
    <property type="match status" value="1"/>
</dbReference>
<reference evidence="10 11" key="1">
    <citation type="submission" date="2024-04" db="EMBL/GenBank/DDBJ databases">
        <title>Arthrobacter sp. from Plains bison fecal sample.</title>
        <authorList>
            <person name="Ruzzini A."/>
        </authorList>
    </citation>
    <scope>NUCLEOTIDE SEQUENCE [LARGE SCALE GENOMIC DNA]</scope>
    <source>
        <strain evidence="10 11">EINP1</strain>
    </source>
</reference>
<evidence type="ECO:0000256" key="7">
    <source>
        <dbReference type="SAM" id="MobiDB-lite"/>
    </source>
</evidence>
<dbReference type="RefSeq" id="WP_342022280.1">
    <property type="nucleotide sequence ID" value="NZ_CP151657.1"/>
</dbReference>
<dbReference type="Gene3D" id="1.10.10.10">
    <property type="entry name" value="Winged helix-like DNA-binding domain superfamily/Winged helix DNA-binding domain"/>
    <property type="match status" value="1"/>
</dbReference>
<dbReference type="InterPro" id="IPR039420">
    <property type="entry name" value="WalR-like"/>
</dbReference>
<evidence type="ECO:0000256" key="5">
    <source>
        <dbReference type="PROSITE-ProRule" id="PRU00169"/>
    </source>
</evidence>
<feature type="domain" description="OmpR/PhoB-type" evidence="9">
    <location>
        <begin position="165"/>
        <end position="271"/>
    </location>
</feature>
<dbReference type="SMART" id="SM00448">
    <property type="entry name" value="REC"/>
    <property type="match status" value="1"/>
</dbReference>
<dbReference type="PROSITE" id="PS51755">
    <property type="entry name" value="OMPR_PHOB"/>
    <property type="match status" value="1"/>
</dbReference>
<name>A0ABZ2ZR51_9MICC</name>
<gene>
    <name evidence="10" type="ORF">AAE021_10485</name>
</gene>
<dbReference type="Pfam" id="PF00072">
    <property type="entry name" value="Response_reg"/>
    <property type="match status" value="1"/>
</dbReference>
<feature type="region of interest" description="Disordered" evidence="7">
    <location>
        <begin position="120"/>
        <end position="158"/>
    </location>
</feature>
<keyword evidence="11" id="KW-1185">Reference proteome</keyword>
<dbReference type="InterPro" id="IPR011006">
    <property type="entry name" value="CheY-like_superfamily"/>
</dbReference>
<dbReference type="InterPro" id="IPR001789">
    <property type="entry name" value="Sig_transdc_resp-reg_receiver"/>
</dbReference>
<evidence type="ECO:0000256" key="4">
    <source>
        <dbReference type="ARBA" id="ARBA00023163"/>
    </source>
</evidence>
<evidence type="ECO:0000259" key="8">
    <source>
        <dbReference type="PROSITE" id="PS50110"/>
    </source>
</evidence>
<evidence type="ECO:0000313" key="10">
    <source>
        <dbReference type="EMBL" id="WZP14629.1"/>
    </source>
</evidence>
<evidence type="ECO:0000256" key="2">
    <source>
        <dbReference type="ARBA" id="ARBA00023015"/>
    </source>
</evidence>
<evidence type="ECO:0000259" key="9">
    <source>
        <dbReference type="PROSITE" id="PS51755"/>
    </source>
</evidence>
<dbReference type="Gene3D" id="3.40.50.2300">
    <property type="match status" value="1"/>
</dbReference>
<dbReference type="InterPro" id="IPR036388">
    <property type="entry name" value="WH-like_DNA-bd_sf"/>
</dbReference>
<accession>A0ABZ2ZR51</accession>
<dbReference type="CDD" id="cd17574">
    <property type="entry name" value="REC_OmpR"/>
    <property type="match status" value="1"/>
</dbReference>
<protein>
    <submittedName>
        <fullName evidence="10">Response regulator transcription factor</fullName>
    </submittedName>
</protein>
<organism evidence="10 11">
    <name type="scientific">Arthrobacter citreus</name>
    <dbReference type="NCBI Taxonomy" id="1670"/>
    <lineage>
        <taxon>Bacteria</taxon>
        <taxon>Bacillati</taxon>
        <taxon>Actinomycetota</taxon>
        <taxon>Actinomycetes</taxon>
        <taxon>Micrococcales</taxon>
        <taxon>Micrococcaceae</taxon>
        <taxon>Arthrobacter</taxon>
    </lineage>
</organism>
<dbReference type="PANTHER" id="PTHR48111">
    <property type="entry name" value="REGULATOR OF RPOS"/>
    <property type="match status" value="1"/>
</dbReference>
<feature type="domain" description="Response regulatory" evidence="8">
    <location>
        <begin position="6"/>
        <end position="119"/>
    </location>
</feature>
<feature type="DNA-binding region" description="OmpR/PhoB-type" evidence="6">
    <location>
        <begin position="165"/>
        <end position="271"/>
    </location>
</feature>
<keyword evidence="3 6" id="KW-0238">DNA-binding</keyword>
<dbReference type="InterPro" id="IPR016032">
    <property type="entry name" value="Sig_transdc_resp-reg_C-effctor"/>
</dbReference>
<keyword evidence="1 5" id="KW-0597">Phosphoprotein</keyword>
<evidence type="ECO:0000256" key="3">
    <source>
        <dbReference type="ARBA" id="ARBA00023125"/>
    </source>
</evidence>
<dbReference type="Pfam" id="PF00486">
    <property type="entry name" value="Trans_reg_C"/>
    <property type="match status" value="1"/>
</dbReference>
<dbReference type="SUPFAM" id="SSF46894">
    <property type="entry name" value="C-terminal effector domain of the bipartite response regulators"/>
    <property type="match status" value="1"/>
</dbReference>
<evidence type="ECO:0000256" key="1">
    <source>
        <dbReference type="ARBA" id="ARBA00022553"/>
    </source>
</evidence>
<dbReference type="PROSITE" id="PS50110">
    <property type="entry name" value="RESPONSE_REGULATORY"/>
    <property type="match status" value="1"/>
</dbReference>
<feature type="modified residue" description="4-aspartylphosphate" evidence="5">
    <location>
        <position position="55"/>
    </location>
</feature>
<dbReference type="CDD" id="cd00383">
    <property type="entry name" value="trans_reg_C"/>
    <property type="match status" value="1"/>
</dbReference>
<feature type="compositionally biased region" description="Low complexity" evidence="7">
    <location>
        <begin position="140"/>
        <end position="158"/>
    </location>
</feature>
<sequence>MDTQRVAVIIEDDKDIRDLLNAVLQQSGFKVFTSPNGAEGVEAVRTHNPTVVTLDLGLPDIDGFEVIRQLRLFSDAYIVMLTARAEELDTLMGLEAGADDYITKPFRPRELRARISAMLRRPRASEETATTAPQSAVPEAAGASSQPATSAPAAAAPTEAGVKEAGHFLYNGLSLDFGTRTTEVDGAPVELTRTEFELLHAVLESGRRVRTKTDLVRRLRGDEYDAGGFISEADERTVEVHVGNVRRKLGDDSRSPRWLETVRGVGYRLAPPR</sequence>
<keyword evidence="4" id="KW-0804">Transcription</keyword>
<dbReference type="SMART" id="SM00862">
    <property type="entry name" value="Trans_reg_C"/>
    <property type="match status" value="1"/>
</dbReference>
<keyword evidence="2" id="KW-0805">Transcription regulation</keyword>
<dbReference type="Proteomes" id="UP001448858">
    <property type="component" value="Chromosome"/>
</dbReference>
<dbReference type="InterPro" id="IPR001867">
    <property type="entry name" value="OmpR/PhoB-type_DNA-bd"/>
</dbReference>
<dbReference type="EMBL" id="CP151657">
    <property type="protein sequence ID" value="WZP14629.1"/>
    <property type="molecule type" value="Genomic_DNA"/>
</dbReference>
<dbReference type="SUPFAM" id="SSF52172">
    <property type="entry name" value="CheY-like"/>
    <property type="match status" value="1"/>
</dbReference>
<dbReference type="PANTHER" id="PTHR48111:SF4">
    <property type="entry name" value="DNA-BINDING DUAL TRANSCRIPTIONAL REGULATOR OMPR"/>
    <property type="match status" value="1"/>
</dbReference>
<evidence type="ECO:0000256" key="6">
    <source>
        <dbReference type="PROSITE-ProRule" id="PRU01091"/>
    </source>
</evidence>